<dbReference type="Proteomes" id="UP000006327">
    <property type="component" value="Unassembled WGS sequence"/>
</dbReference>
<dbReference type="PANTHER" id="PTHR34477:SF1">
    <property type="entry name" value="UPF0213 PROTEIN YHBQ"/>
    <property type="match status" value="1"/>
</dbReference>
<dbReference type="InterPro" id="IPR035901">
    <property type="entry name" value="GIY-YIG_endonuc_sf"/>
</dbReference>
<sequence>MSQWYIYIVENKLSQYYTGICTSIERRFAEHQSSGPKCAKALKGKGPLTLKFSCEVNSHSEALKFEIWIKKLNKANKIKLVNNNLCDAPIQNMLQDEDIEHEE</sequence>
<dbReference type="OrthoDB" id="9797095at2"/>
<dbReference type="EMBL" id="BAEO01000051">
    <property type="protein sequence ID" value="GAC20278.1"/>
    <property type="molecule type" value="Genomic_DNA"/>
</dbReference>
<evidence type="ECO:0000256" key="1">
    <source>
        <dbReference type="ARBA" id="ARBA00007435"/>
    </source>
</evidence>
<proteinExistence type="inferred from homology"/>
<evidence type="ECO:0000313" key="4">
    <source>
        <dbReference type="Proteomes" id="UP000006327"/>
    </source>
</evidence>
<evidence type="ECO:0000313" key="3">
    <source>
        <dbReference type="EMBL" id="GAC20278.1"/>
    </source>
</evidence>
<protein>
    <recommendedName>
        <fullName evidence="2">GIY-YIG domain-containing protein</fullName>
    </recommendedName>
</protein>
<evidence type="ECO:0000259" key="2">
    <source>
        <dbReference type="PROSITE" id="PS50164"/>
    </source>
</evidence>
<gene>
    <name evidence="3" type="ORF">GARC_3320</name>
</gene>
<dbReference type="PROSITE" id="PS50164">
    <property type="entry name" value="GIY_YIG"/>
    <property type="match status" value="1"/>
</dbReference>
<organism evidence="3 4">
    <name type="scientific">Paraglaciecola arctica BSs20135</name>
    <dbReference type="NCBI Taxonomy" id="493475"/>
    <lineage>
        <taxon>Bacteria</taxon>
        <taxon>Pseudomonadati</taxon>
        <taxon>Pseudomonadota</taxon>
        <taxon>Gammaproteobacteria</taxon>
        <taxon>Alteromonadales</taxon>
        <taxon>Alteromonadaceae</taxon>
        <taxon>Paraglaciecola</taxon>
    </lineage>
</organism>
<dbReference type="Gene3D" id="3.40.1440.10">
    <property type="entry name" value="GIY-YIG endonuclease"/>
    <property type="match status" value="1"/>
</dbReference>
<comment type="caution">
    <text evidence="3">The sequence shown here is derived from an EMBL/GenBank/DDBJ whole genome shotgun (WGS) entry which is preliminary data.</text>
</comment>
<dbReference type="InterPro" id="IPR000305">
    <property type="entry name" value="GIY-YIG_endonuc"/>
</dbReference>
<name>K6YU84_9ALTE</name>
<dbReference type="RefSeq" id="WP_007622045.1">
    <property type="nucleotide sequence ID" value="NZ_BAEO01000051.1"/>
</dbReference>
<dbReference type="CDD" id="cd10456">
    <property type="entry name" value="GIY-YIG_UPF0213"/>
    <property type="match status" value="1"/>
</dbReference>
<keyword evidence="4" id="KW-1185">Reference proteome</keyword>
<dbReference type="STRING" id="493475.GARC_3320"/>
<dbReference type="Pfam" id="PF01541">
    <property type="entry name" value="GIY-YIG"/>
    <property type="match status" value="1"/>
</dbReference>
<dbReference type="PANTHER" id="PTHR34477">
    <property type="entry name" value="UPF0213 PROTEIN YHBQ"/>
    <property type="match status" value="1"/>
</dbReference>
<dbReference type="SUPFAM" id="SSF82771">
    <property type="entry name" value="GIY-YIG endonuclease"/>
    <property type="match status" value="1"/>
</dbReference>
<dbReference type="eggNOG" id="COG2827">
    <property type="taxonomic scope" value="Bacteria"/>
</dbReference>
<comment type="similarity">
    <text evidence="1">Belongs to the UPF0213 family.</text>
</comment>
<dbReference type="InterPro" id="IPR050190">
    <property type="entry name" value="UPF0213_domain"/>
</dbReference>
<dbReference type="AlphaFoldDB" id="K6YU84"/>
<feature type="domain" description="GIY-YIG" evidence="2">
    <location>
        <begin position="2"/>
        <end position="79"/>
    </location>
</feature>
<accession>K6YU84</accession>
<reference evidence="3 4" key="1">
    <citation type="journal article" date="2017" name="Antonie Van Leeuwenhoek">
        <title>Rhizobium rhizosphaerae sp. nov., a novel species isolated from rice rhizosphere.</title>
        <authorList>
            <person name="Zhao J.J."/>
            <person name="Zhang J."/>
            <person name="Zhang R.J."/>
            <person name="Zhang C.W."/>
            <person name="Yin H.Q."/>
            <person name="Zhang X.X."/>
        </authorList>
    </citation>
    <scope>NUCLEOTIDE SEQUENCE [LARGE SCALE GENOMIC DNA]</scope>
    <source>
        <strain evidence="3 4">BSs20135</strain>
    </source>
</reference>